<comment type="caution">
    <text evidence="1">The sequence shown here is derived from an EMBL/GenBank/DDBJ whole genome shotgun (WGS) entry which is preliminary data.</text>
</comment>
<accession>X1HTU6</accession>
<proteinExistence type="predicted"/>
<reference evidence="1" key="1">
    <citation type="journal article" date="2014" name="Front. Microbiol.">
        <title>High frequency of phylogenetically diverse reductive dehalogenase-homologous genes in deep subseafloor sedimentary metagenomes.</title>
        <authorList>
            <person name="Kawai M."/>
            <person name="Futagami T."/>
            <person name="Toyoda A."/>
            <person name="Takaki Y."/>
            <person name="Nishi S."/>
            <person name="Hori S."/>
            <person name="Arai W."/>
            <person name="Tsubouchi T."/>
            <person name="Morono Y."/>
            <person name="Uchiyama I."/>
            <person name="Ito T."/>
            <person name="Fujiyama A."/>
            <person name="Inagaki F."/>
            <person name="Takami H."/>
        </authorList>
    </citation>
    <scope>NUCLEOTIDE SEQUENCE</scope>
    <source>
        <strain evidence="1">Expedition CK06-06</strain>
    </source>
</reference>
<protein>
    <submittedName>
        <fullName evidence="1">Uncharacterized protein</fullName>
    </submittedName>
</protein>
<dbReference type="AlphaFoldDB" id="X1HTU6"/>
<dbReference type="EMBL" id="BARU01032597">
    <property type="protein sequence ID" value="GAH72902.1"/>
    <property type="molecule type" value="Genomic_DNA"/>
</dbReference>
<organism evidence="1">
    <name type="scientific">marine sediment metagenome</name>
    <dbReference type="NCBI Taxonomy" id="412755"/>
    <lineage>
        <taxon>unclassified sequences</taxon>
        <taxon>metagenomes</taxon>
        <taxon>ecological metagenomes</taxon>
    </lineage>
</organism>
<sequence>MGGLYTTYAYVDNRGERYDKQKKYHRDEKSCVAESYWDYVRKCWNIGEGT</sequence>
<gene>
    <name evidence="1" type="ORF">S03H2_51385</name>
</gene>
<evidence type="ECO:0000313" key="1">
    <source>
        <dbReference type="EMBL" id="GAH72902.1"/>
    </source>
</evidence>
<name>X1HTU6_9ZZZZ</name>